<dbReference type="FunCoup" id="B4LTN4">
    <property type="interactions" value="46"/>
</dbReference>
<protein>
    <recommendedName>
        <fullName evidence="8">Carbohydrate kinase PfkB domain-containing protein</fullName>
    </recommendedName>
</protein>
<evidence type="ECO:0000259" key="8">
    <source>
        <dbReference type="Pfam" id="PF00294"/>
    </source>
</evidence>
<dbReference type="GO" id="GO:0016301">
    <property type="term" value="F:kinase activity"/>
    <property type="evidence" value="ECO:0007669"/>
    <property type="project" value="UniProtKB-KW"/>
</dbReference>
<dbReference type="InParanoid" id="B4LTN4"/>
<evidence type="ECO:0000313" key="10">
    <source>
        <dbReference type="Proteomes" id="UP000008792"/>
    </source>
</evidence>
<dbReference type="SUPFAM" id="SSF110581">
    <property type="entry name" value="Indigoidine synthase A-like"/>
    <property type="match status" value="1"/>
</dbReference>
<evidence type="ECO:0000256" key="2">
    <source>
        <dbReference type="ARBA" id="ARBA00022723"/>
    </source>
</evidence>
<dbReference type="InterPro" id="IPR022830">
    <property type="entry name" value="Indigdn_synthA-like"/>
</dbReference>
<dbReference type="HOGENOM" id="CLU_012201_3_2_1"/>
<dbReference type="AlphaFoldDB" id="B4LTN4"/>
<keyword evidence="3" id="KW-0418">Kinase</keyword>
<proteinExistence type="inferred from homology"/>
<dbReference type="PANTHER" id="PTHR42909">
    <property type="entry name" value="ZGC:136858"/>
    <property type="match status" value="1"/>
</dbReference>
<evidence type="ECO:0000256" key="7">
    <source>
        <dbReference type="ARBA" id="ARBA00023295"/>
    </source>
</evidence>
<feature type="domain" description="Carbohydrate kinase PfkB" evidence="8">
    <location>
        <begin position="343"/>
        <end position="665"/>
    </location>
</feature>
<dbReference type="InterPro" id="IPR007342">
    <property type="entry name" value="PsuG"/>
</dbReference>
<dbReference type="GO" id="GO:0006796">
    <property type="term" value="P:phosphate-containing compound metabolic process"/>
    <property type="evidence" value="ECO:0007669"/>
    <property type="project" value="UniProtKB-ARBA"/>
</dbReference>
<sequence length="695" mass="75006">MLLKKCFSHGTRVLRNRKFSTRQHIVVHPDVRHALAQKHPVVALESTIITHGMPVPENVQTALQVEQEVRNKGAIPATIGIIDGCIKVGLTQEELMELAQKPRSEVIKCSRRDLPYVVAMQQSGGTTVAATMIVAHRVGIPIFATGGIGGVHREGHITLDVSADLVELGRTPVAVVCSGVKSILDIPRTLEYLETQGVCVASYESSGGVFPDFYTRDSGSKVPYNLPTAAHAARLLRAWRQMELQSGVLIGVPIPAEYAANKSDIDAAIQAANAEAQAQGISGKEVTPFLLAHISQLTQGRSLQANIALIRNNAAVAAQIACELAAGSRSSPAIGKSSLKKPLVVGASILDLSFKVTEQRQMQLDGATYSAVTKQAAGGVGRNVAEGIYKLYGDVNLISAVGGDQLGHILRQLMPAALQSGLIVDKKCATSLCSLIFDQSGDCKLILGDMEVHRSITPEVLTARADLFRTAPLIVMDSNISEQAMASLLQLAQRYQVPVFFEPTDMFIAGKPFRLRPDLTQHIRLLKPNMHELKTIVETITGQPVDWQPDTKVQRSELLEQAKQLLQRIECHFNCIIATLGDHGVLLSIRSDAEFDASKLLALSPSCGHITRFYAAPKLHSIVNVSGAGDSFCAGFITALLKEQYSLDECVAAGFVSAERALLSESAVPATYFHDAQAFESSLQQTLKTLQRQSI</sequence>
<organism evidence="9 10">
    <name type="scientific">Drosophila virilis</name>
    <name type="common">Fruit fly</name>
    <dbReference type="NCBI Taxonomy" id="7244"/>
    <lineage>
        <taxon>Eukaryota</taxon>
        <taxon>Metazoa</taxon>
        <taxon>Ecdysozoa</taxon>
        <taxon>Arthropoda</taxon>
        <taxon>Hexapoda</taxon>
        <taxon>Insecta</taxon>
        <taxon>Pterygota</taxon>
        <taxon>Neoptera</taxon>
        <taxon>Endopterygota</taxon>
        <taxon>Diptera</taxon>
        <taxon>Brachycera</taxon>
        <taxon>Muscomorpha</taxon>
        <taxon>Ephydroidea</taxon>
        <taxon>Drosophilidae</taxon>
        <taxon>Drosophila</taxon>
    </lineage>
</organism>
<dbReference type="Pfam" id="PF00294">
    <property type="entry name" value="PfkB"/>
    <property type="match status" value="1"/>
</dbReference>
<keyword evidence="2" id="KW-0479">Metal-binding</keyword>
<keyword evidence="1 9" id="KW-0808">Transferase</keyword>
<dbReference type="HAMAP" id="MF_01876">
    <property type="entry name" value="PsiMP_glycosidase"/>
    <property type="match status" value="1"/>
</dbReference>
<dbReference type="EMBL" id="CH940649">
    <property type="protein sequence ID" value="EDW65007.1"/>
    <property type="molecule type" value="Genomic_DNA"/>
</dbReference>
<dbReference type="SMR" id="B4LTN4"/>
<dbReference type="eggNOG" id="KOG3009">
    <property type="taxonomic scope" value="Eukaryota"/>
</dbReference>
<dbReference type="Gene3D" id="3.40.1790.10">
    <property type="entry name" value="Indigoidine synthase domain"/>
    <property type="match status" value="1"/>
</dbReference>
<dbReference type="PROSITE" id="PS00584">
    <property type="entry name" value="PFKB_KINASES_2"/>
    <property type="match status" value="1"/>
</dbReference>
<accession>B4LTN4</accession>
<reference evidence="9 10" key="1">
    <citation type="journal article" date="2007" name="Nature">
        <title>Evolution of genes and genomes on the Drosophila phylogeny.</title>
        <authorList>
            <consortium name="Drosophila 12 Genomes Consortium"/>
            <person name="Clark A.G."/>
            <person name="Eisen M.B."/>
            <person name="Smith D.R."/>
            <person name="Bergman C.M."/>
            <person name="Oliver B."/>
            <person name="Markow T.A."/>
            <person name="Kaufman T.C."/>
            <person name="Kellis M."/>
            <person name="Gelbart W."/>
            <person name="Iyer V.N."/>
            <person name="Pollard D.A."/>
            <person name="Sackton T.B."/>
            <person name="Larracuente A.M."/>
            <person name="Singh N.D."/>
            <person name="Abad J.P."/>
            <person name="Abt D.N."/>
            <person name="Adryan B."/>
            <person name="Aguade M."/>
            <person name="Akashi H."/>
            <person name="Anderson W.W."/>
            <person name="Aquadro C.F."/>
            <person name="Ardell D.H."/>
            <person name="Arguello R."/>
            <person name="Artieri C.G."/>
            <person name="Barbash D.A."/>
            <person name="Barker D."/>
            <person name="Barsanti P."/>
            <person name="Batterham P."/>
            <person name="Batzoglou S."/>
            <person name="Begun D."/>
            <person name="Bhutkar A."/>
            <person name="Blanco E."/>
            <person name="Bosak S.A."/>
            <person name="Bradley R.K."/>
            <person name="Brand A.D."/>
            <person name="Brent M.R."/>
            <person name="Brooks A.N."/>
            <person name="Brown R.H."/>
            <person name="Butlin R.K."/>
            <person name="Caggese C."/>
            <person name="Calvi B.R."/>
            <person name="Bernardo de Carvalho A."/>
            <person name="Caspi A."/>
            <person name="Castrezana S."/>
            <person name="Celniker S.E."/>
            <person name="Chang J.L."/>
            <person name="Chapple C."/>
            <person name="Chatterji S."/>
            <person name="Chinwalla A."/>
            <person name="Civetta A."/>
            <person name="Clifton S.W."/>
            <person name="Comeron J.M."/>
            <person name="Costello J.C."/>
            <person name="Coyne J.A."/>
            <person name="Daub J."/>
            <person name="David R.G."/>
            <person name="Delcher A.L."/>
            <person name="Delehaunty K."/>
            <person name="Do C.B."/>
            <person name="Ebling H."/>
            <person name="Edwards K."/>
            <person name="Eickbush T."/>
            <person name="Evans J.D."/>
            <person name="Filipski A."/>
            <person name="Findeiss S."/>
            <person name="Freyhult E."/>
            <person name="Fulton L."/>
            <person name="Fulton R."/>
            <person name="Garcia A.C."/>
            <person name="Gardiner A."/>
            <person name="Garfield D.A."/>
            <person name="Garvin B.E."/>
            <person name="Gibson G."/>
            <person name="Gilbert D."/>
            <person name="Gnerre S."/>
            <person name="Godfrey J."/>
            <person name="Good R."/>
            <person name="Gotea V."/>
            <person name="Gravely B."/>
            <person name="Greenberg A.J."/>
            <person name="Griffiths-Jones S."/>
            <person name="Gross S."/>
            <person name="Guigo R."/>
            <person name="Gustafson E.A."/>
            <person name="Haerty W."/>
            <person name="Hahn M.W."/>
            <person name="Halligan D.L."/>
            <person name="Halpern A.L."/>
            <person name="Halter G.M."/>
            <person name="Han M.V."/>
            <person name="Heger A."/>
            <person name="Hillier L."/>
            <person name="Hinrichs A.S."/>
            <person name="Holmes I."/>
            <person name="Hoskins R.A."/>
            <person name="Hubisz M.J."/>
            <person name="Hultmark D."/>
            <person name="Huntley M.A."/>
            <person name="Jaffe D.B."/>
            <person name="Jagadeeshan S."/>
            <person name="Jeck W.R."/>
            <person name="Johnson J."/>
            <person name="Jones C.D."/>
            <person name="Jordan W.C."/>
            <person name="Karpen G.H."/>
            <person name="Kataoka E."/>
            <person name="Keightley P.D."/>
            <person name="Kheradpour P."/>
            <person name="Kirkness E.F."/>
            <person name="Koerich L.B."/>
            <person name="Kristiansen K."/>
            <person name="Kudrna D."/>
            <person name="Kulathinal R.J."/>
            <person name="Kumar S."/>
            <person name="Kwok R."/>
            <person name="Lander E."/>
            <person name="Langley C.H."/>
            <person name="Lapoint R."/>
            <person name="Lazzaro B.P."/>
            <person name="Lee S.J."/>
            <person name="Levesque L."/>
            <person name="Li R."/>
            <person name="Lin C.F."/>
            <person name="Lin M.F."/>
            <person name="Lindblad-Toh K."/>
            <person name="Llopart A."/>
            <person name="Long M."/>
            <person name="Low L."/>
            <person name="Lozovsky E."/>
            <person name="Lu J."/>
            <person name="Luo M."/>
            <person name="Machado C.A."/>
            <person name="Makalowski W."/>
            <person name="Marzo M."/>
            <person name="Matsuda M."/>
            <person name="Matzkin L."/>
            <person name="McAllister B."/>
            <person name="McBride C.S."/>
            <person name="McKernan B."/>
            <person name="McKernan K."/>
            <person name="Mendez-Lago M."/>
            <person name="Minx P."/>
            <person name="Mollenhauer M.U."/>
            <person name="Montooth K."/>
            <person name="Mount S.M."/>
            <person name="Mu X."/>
            <person name="Myers E."/>
            <person name="Negre B."/>
            <person name="Newfeld S."/>
            <person name="Nielsen R."/>
            <person name="Noor M.A."/>
            <person name="O'Grady P."/>
            <person name="Pachter L."/>
            <person name="Papaceit M."/>
            <person name="Parisi M.J."/>
            <person name="Parisi M."/>
            <person name="Parts L."/>
            <person name="Pedersen J.S."/>
            <person name="Pesole G."/>
            <person name="Phillippy A.M."/>
            <person name="Ponting C.P."/>
            <person name="Pop M."/>
            <person name="Porcelli D."/>
            <person name="Powell J.R."/>
            <person name="Prohaska S."/>
            <person name="Pruitt K."/>
            <person name="Puig M."/>
            <person name="Quesneville H."/>
            <person name="Ram K.R."/>
            <person name="Rand D."/>
            <person name="Rasmussen M.D."/>
            <person name="Reed L.K."/>
            <person name="Reenan R."/>
            <person name="Reily A."/>
            <person name="Remington K.A."/>
            <person name="Rieger T.T."/>
            <person name="Ritchie M.G."/>
            <person name="Robin C."/>
            <person name="Rogers Y.H."/>
            <person name="Rohde C."/>
            <person name="Rozas J."/>
            <person name="Rubenfield M.J."/>
            <person name="Ruiz A."/>
            <person name="Russo S."/>
            <person name="Salzberg S.L."/>
            <person name="Sanchez-Gracia A."/>
            <person name="Saranga D.J."/>
            <person name="Sato H."/>
            <person name="Schaeffer S.W."/>
            <person name="Schatz M.C."/>
            <person name="Schlenke T."/>
            <person name="Schwartz R."/>
            <person name="Segarra C."/>
            <person name="Singh R.S."/>
            <person name="Sirot L."/>
            <person name="Sirota M."/>
            <person name="Sisneros N.B."/>
            <person name="Smith C.D."/>
            <person name="Smith T.F."/>
            <person name="Spieth J."/>
            <person name="Stage D.E."/>
            <person name="Stark A."/>
            <person name="Stephan W."/>
            <person name="Strausberg R.L."/>
            <person name="Strempel S."/>
            <person name="Sturgill D."/>
            <person name="Sutton G."/>
            <person name="Sutton G.G."/>
            <person name="Tao W."/>
            <person name="Teichmann S."/>
            <person name="Tobari Y.N."/>
            <person name="Tomimura Y."/>
            <person name="Tsolas J.M."/>
            <person name="Valente V.L."/>
            <person name="Venter E."/>
            <person name="Venter J.C."/>
            <person name="Vicario S."/>
            <person name="Vieira F.G."/>
            <person name="Vilella A.J."/>
            <person name="Villasante A."/>
            <person name="Walenz B."/>
            <person name="Wang J."/>
            <person name="Wasserman M."/>
            <person name="Watts T."/>
            <person name="Wilson D."/>
            <person name="Wilson R.K."/>
            <person name="Wing R.A."/>
            <person name="Wolfner M.F."/>
            <person name="Wong A."/>
            <person name="Wong G.K."/>
            <person name="Wu C.I."/>
            <person name="Wu G."/>
            <person name="Yamamoto D."/>
            <person name="Yang H.P."/>
            <person name="Yang S.P."/>
            <person name="Yorke J.A."/>
            <person name="Yoshida K."/>
            <person name="Zdobnov E."/>
            <person name="Zhang P."/>
            <person name="Zhang Y."/>
            <person name="Zimin A.V."/>
            <person name="Baldwin J."/>
            <person name="Abdouelleil A."/>
            <person name="Abdulkadir J."/>
            <person name="Abebe A."/>
            <person name="Abera B."/>
            <person name="Abreu J."/>
            <person name="Acer S.C."/>
            <person name="Aftuck L."/>
            <person name="Alexander A."/>
            <person name="An P."/>
            <person name="Anderson E."/>
            <person name="Anderson S."/>
            <person name="Arachi H."/>
            <person name="Azer M."/>
            <person name="Bachantsang P."/>
            <person name="Barry A."/>
            <person name="Bayul T."/>
            <person name="Berlin A."/>
            <person name="Bessette D."/>
            <person name="Bloom T."/>
            <person name="Blye J."/>
            <person name="Boguslavskiy L."/>
            <person name="Bonnet C."/>
            <person name="Boukhgalter B."/>
            <person name="Bourzgui I."/>
            <person name="Brown A."/>
            <person name="Cahill P."/>
            <person name="Channer S."/>
            <person name="Cheshatsang Y."/>
            <person name="Chuda L."/>
            <person name="Citroen M."/>
            <person name="Collymore A."/>
            <person name="Cooke P."/>
            <person name="Costello M."/>
            <person name="D'Aco K."/>
            <person name="Daza R."/>
            <person name="De Haan G."/>
            <person name="DeGray S."/>
            <person name="DeMaso C."/>
            <person name="Dhargay N."/>
            <person name="Dooley K."/>
            <person name="Dooley E."/>
            <person name="Doricent M."/>
            <person name="Dorje P."/>
            <person name="Dorjee K."/>
            <person name="Dupes A."/>
            <person name="Elong R."/>
            <person name="Falk J."/>
            <person name="Farina A."/>
            <person name="Faro S."/>
            <person name="Ferguson D."/>
            <person name="Fisher S."/>
            <person name="Foley C.D."/>
            <person name="Franke A."/>
            <person name="Friedrich D."/>
            <person name="Gadbois L."/>
            <person name="Gearin G."/>
            <person name="Gearin C.R."/>
            <person name="Giannoukos G."/>
            <person name="Goode T."/>
            <person name="Graham J."/>
            <person name="Grandbois E."/>
            <person name="Grewal S."/>
            <person name="Gyaltsen K."/>
            <person name="Hafez N."/>
            <person name="Hagos B."/>
            <person name="Hall J."/>
            <person name="Henson C."/>
            <person name="Hollinger A."/>
            <person name="Honan T."/>
            <person name="Huard M.D."/>
            <person name="Hughes L."/>
            <person name="Hurhula B."/>
            <person name="Husby M.E."/>
            <person name="Kamat A."/>
            <person name="Kanga B."/>
            <person name="Kashin S."/>
            <person name="Khazanovich D."/>
            <person name="Kisner P."/>
            <person name="Lance K."/>
            <person name="Lara M."/>
            <person name="Lee W."/>
            <person name="Lennon N."/>
            <person name="Letendre F."/>
            <person name="LeVine R."/>
            <person name="Lipovsky A."/>
            <person name="Liu X."/>
            <person name="Liu J."/>
            <person name="Liu S."/>
            <person name="Lokyitsang T."/>
            <person name="Lokyitsang Y."/>
            <person name="Lubonja R."/>
            <person name="Lui A."/>
            <person name="MacDonald P."/>
            <person name="Magnisalis V."/>
            <person name="Maru K."/>
            <person name="Matthews C."/>
            <person name="McCusker W."/>
            <person name="McDonough S."/>
            <person name="Mehta T."/>
            <person name="Meldrim J."/>
            <person name="Meneus L."/>
            <person name="Mihai O."/>
            <person name="Mihalev A."/>
            <person name="Mihova T."/>
            <person name="Mittelman R."/>
            <person name="Mlenga V."/>
            <person name="Montmayeur A."/>
            <person name="Mulrain L."/>
            <person name="Navidi A."/>
            <person name="Naylor J."/>
            <person name="Negash T."/>
            <person name="Nguyen T."/>
            <person name="Nguyen N."/>
            <person name="Nicol R."/>
            <person name="Norbu C."/>
            <person name="Norbu N."/>
            <person name="Novod N."/>
            <person name="O'Neill B."/>
            <person name="Osman S."/>
            <person name="Markiewicz E."/>
            <person name="Oyono O.L."/>
            <person name="Patti C."/>
            <person name="Phunkhang P."/>
            <person name="Pierre F."/>
            <person name="Priest M."/>
            <person name="Raghuraman S."/>
            <person name="Rege F."/>
            <person name="Reyes R."/>
            <person name="Rise C."/>
            <person name="Rogov P."/>
            <person name="Ross K."/>
            <person name="Ryan E."/>
            <person name="Settipalli S."/>
            <person name="Shea T."/>
            <person name="Sherpa N."/>
            <person name="Shi L."/>
            <person name="Shih D."/>
            <person name="Sparrow T."/>
            <person name="Spaulding J."/>
            <person name="Stalker J."/>
            <person name="Stange-Thomann N."/>
            <person name="Stavropoulos S."/>
            <person name="Stone C."/>
            <person name="Strader C."/>
            <person name="Tesfaye S."/>
            <person name="Thomson T."/>
            <person name="Thoulutsang Y."/>
            <person name="Thoulutsang D."/>
            <person name="Topham K."/>
            <person name="Topping I."/>
            <person name="Tsamla T."/>
            <person name="Vassiliev H."/>
            <person name="Vo A."/>
            <person name="Wangchuk T."/>
            <person name="Wangdi T."/>
            <person name="Weiand M."/>
            <person name="Wilkinson J."/>
            <person name="Wilson A."/>
            <person name="Yadav S."/>
            <person name="Young G."/>
            <person name="Yu Q."/>
            <person name="Zembek L."/>
            <person name="Zhong D."/>
            <person name="Zimmer A."/>
            <person name="Zwirko Z."/>
            <person name="Jaffe D.B."/>
            <person name="Alvarez P."/>
            <person name="Brockman W."/>
            <person name="Butler J."/>
            <person name="Chin C."/>
            <person name="Gnerre S."/>
            <person name="Grabherr M."/>
            <person name="Kleber M."/>
            <person name="Mauceli E."/>
            <person name="MacCallum I."/>
        </authorList>
    </citation>
    <scope>NUCLEOTIDE SEQUENCE [LARGE SCALE GENOMIC DNA]</scope>
    <source>
        <strain evidence="10">Tucson 15010-1051.87</strain>
    </source>
</reference>
<keyword evidence="4 9" id="KW-0378">Hydrolase</keyword>
<dbReference type="OrthoDB" id="198885at2759"/>
<dbReference type="Pfam" id="PF04227">
    <property type="entry name" value="Indigoidine_A"/>
    <property type="match status" value="1"/>
</dbReference>
<dbReference type="InterPro" id="IPR011611">
    <property type="entry name" value="PfkB_dom"/>
</dbReference>
<evidence type="ECO:0000313" key="9">
    <source>
        <dbReference type="EMBL" id="EDW65007.1"/>
    </source>
</evidence>
<dbReference type="PANTHER" id="PTHR42909:SF1">
    <property type="entry name" value="CARBOHYDRATE KINASE PFKB DOMAIN-CONTAINING PROTEIN"/>
    <property type="match status" value="1"/>
</dbReference>
<keyword evidence="6" id="KW-0456">Lyase</keyword>
<evidence type="ECO:0000256" key="3">
    <source>
        <dbReference type="ARBA" id="ARBA00022777"/>
    </source>
</evidence>
<keyword evidence="7 9" id="KW-0326">Glycosidase</keyword>
<keyword evidence="5" id="KW-0464">Manganese</keyword>
<dbReference type="GO" id="GO:0004730">
    <property type="term" value="F:pseudouridylate synthase activity"/>
    <property type="evidence" value="ECO:0007669"/>
    <property type="project" value="InterPro"/>
</dbReference>
<dbReference type="OMA" id="FNCIIAT"/>
<dbReference type="GO" id="GO:0005737">
    <property type="term" value="C:cytoplasm"/>
    <property type="evidence" value="ECO:0007669"/>
    <property type="project" value="TreeGrafter"/>
</dbReference>
<dbReference type="InterPro" id="IPR002173">
    <property type="entry name" value="Carboh/pur_kinase_PfkB_CS"/>
</dbReference>
<evidence type="ECO:0000256" key="5">
    <source>
        <dbReference type="ARBA" id="ARBA00023211"/>
    </source>
</evidence>
<dbReference type="Proteomes" id="UP000008792">
    <property type="component" value="Unassembled WGS sequence"/>
</dbReference>
<evidence type="ECO:0000256" key="4">
    <source>
        <dbReference type="ARBA" id="ARBA00022801"/>
    </source>
</evidence>
<dbReference type="InterPro" id="IPR029056">
    <property type="entry name" value="Ribokinase-like"/>
</dbReference>
<dbReference type="GO" id="GO:0046872">
    <property type="term" value="F:metal ion binding"/>
    <property type="evidence" value="ECO:0007669"/>
    <property type="project" value="UniProtKB-KW"/>
</dbReference>
<name>B4LTN4_DROVI</name>
<dbReference type="SUPFAM" id="SSF53613">
    <property type="entry name" value="Ribokinase-like"/>
    <property type="match status" value="1"/>
</dbReference>
<dbReference type="STRING" id="7244.B4LTN4"/>
<evidence type="ECO:0000256" key="6">
    <source>
        <dbReference type="ARBA" id="ARBA00023239"/>
    </source>
</evidence>
<evidence type="ECO:0000256" key="1">
    <source>
        <dbReference type="ARBA" id="ARBA00022679"/>
    </source>
</evidence>
<keyword evidence="10" id="KW-1185">Reference proteome</keyword>
<dbReference type="GO" id="GO:0016798">
    <property type="term" value="F:hydrolase activity, acting on glycosyl bonds"/>
    <property type="evidence" value="ECO:0007669"/>
    <property type="project" value="UniProtKB-KW"/>
</dbReference>
<dbReference type="Gene3D" id="3.40.1190.20">
    <property type="match status" value="1"/>
</dbReference>
<dbReference type="PhylomeDB" id="B4LTN4"/>
<gene>
    <name evidence="9" type="primary">Dvir\GJ17785</name>
    <name evidence="9" type="ORF">Dvir_GJ17785</name>
</gene>
<dbReference type="CDD" id="cd01941">
    <property type="entry name" value="YeiC_kinase_like"/>
    <property type="match status" value="1"/>
</dbReference>